<evidence type="ECO:0000256" key="1">
    <source>
        <dbReference type="SAM" id="Phobius"/>
    </source>
</evidence>
<comment type="caution">
    <text evidence="2">The sequence shown here is derived from an EMBL/GenBank/DDBJ whole genome shotgun (WGS) entry which is preliminary data.</text>
</comment>
<proteinExistence type="predicted"/>
<gene>
    <name evidence="2" type="ORF">J4415_02970</name>
</gene>
<evidence type="ECO:0000313" key="3">
    <source>
        <dbReference type="Proteomes" id="UP000677687"/>
    </source>
</evidence>
<reference evidence="2" key="1">
    <citation type="submission" date="2021-03" db="EMBL/GenBank/DDBJ databases">
        <authorList>
            <person name="Jaffe A."/>
        </authorList>
    </citation>
    <scope>NUCLEOTIDE SEQUENCE</scope>
    <source>
        <strain evidence="2">RIFCSPHIGHO2_01_FULL_AR10_44_11</strain>
    </source>
</reference>
<dbReference type="EMBL" id="JAGVWD010000043">
    <property type="protein sequence ID" value="MBS3057568.1"/>
    <property type="molecule type" value="Genomic_DNA"/>
</dbReference>
<keyword evidence="1" id="KW-0812">Transmembrane</keyword>
<name>A0A8T4KR21_9ARCH</name>
<keyword evidence="1" id="KW-0472">Membrane</keyword>
<evidence type="ECO:0008006" key="4">
    <source>
        <dbReference type="Google" id="ProtNLM"/>
    </source>
</evidence>
<dbReference type="Proteomes" id="UP000677687">
    <property type="component" value="Unassembled WGS sequence"/>
</dbReference>
<keyword evidence="1" id="KW-1133">Transmembrane helix</keyword>
<dbReference type="AlphaFoldDB" id="A0A8T4KR21"/>
<evidence type="ECO:0000313" key="2">
    <source>
        <dbReference type="EMBL" id="MBS3057568.1"/>
    </source>
</evidence>
<feature type="transmembrane region" description="Helical" evidence="1">
    <location>
        <begin position="7"/>
        <end position="28"/>
    </location>
</feature>
<reference evidence="2" key="2">
    <citation type="submission" date="2021-05" db="EMBL/GenBank/DDBJ databases">
        <title>Protein family content uncovers lineage relationships and bacterial pathway maintenance mechanisms in DPANN archaea.</title>
        <authorList>
            <person name="Castelle C.J."/>
            <person name="Meheust R."/>
            <person name="Jaffe A.L."/>
            <person name="Seitz K."/>
            <person name="Gong X."/>
            <person name="Baker B.J."/>
            <person name="Banfield J.F."/>
        </authorList>
    </citation>
    <scope>NUCLEOTIDE SEQUENCE</scope>
    <source>
        <strain evidence="2">RIFCSPHIGHO2_01_FULL_AR10_44_11</strain>
    </source>
</reference>
<protein>
    <recommendedName>
        <fullName evidence="4">Class III signal peptide-containing protein</fullName>
    </recommendedName>
</protein>
<accession>A0A8T4KR21</accession>
<sequence length="130" mass="14045">MKGSIGIETIAVVMLLLAMFVIINLSIINNTDLVNALSEQFRLQAKCNKVAGIISGIYSAGDGAKWAGEIDRNAAVYSDYIDLWDENSEFPELKSVYCAFYADLNKSDFNLASGGIIVENSSGKVVVKNA</sequence>
<organism evidence="2 3">
    <name type="scientific">Candidatus Iainarchaeum sp</name>
    <dbReference type="NCBI Taxonomy" id="3101447"/>
    <lineage>
        <taxon>Archaea</taxon>
        <taxon>Candidatus Iainarchaeota</taxon>
        <taxon>Candidatus Iainarchaeia</taxon>
        <taxon>Candidatus Iainarchaeales</taxon>
        <taxon>Candidatus Iainarchaeaceae</taxon>
        <taxon>Candidatus Iainarchaeum</taxon>
    </lineage>
</organism>